<reference evidence="10 11" key="1">
    <citation type="submission" date="2021-06" db="EMBL/GenBank/DDBJ databases">
        <title>Ecological speciation of a Streptomyces species isolated from different habitats and geographic origins.</title>
        <authorList>
            <person name="Wang J."/>
        </authorList>
    </citation>
    <scope>NUCLEOTIDE SEQUENCE [LARGE SCALE GENOMIC DNA]</scope>
    <source>
        <strain evidence="10 11">FXJ8.012</strain>
    </source>
</reference>
<evidence type="ECO:0000256" key="3">
    <source>
        <dbReference type="ARBA" id="ARBA00022679"/>
    </source>
</evidence>
<dbReference type="PANTHER" id="PTHR43289">
    <property type="entry name" value="MITOGEN-ACTIVATED PROTEIN KINASE KINASE KINASE 20-RELATED"/>
    <property type="match status" value="1"/>
</dbReference>
<feature type="domain" description="Protein kinase" evidence="9">
    <location>
        <begin position="26"/>
        <end position="297"/>
    </location>
</feature>
<proteinExistence type="predicted"/>
<dbReference type="PROSITE" id="PS50011">
    <property type="entry name" value="PROTEIN_KINASE_DOM"/>
    <property type="match status" value="1"/>
</dbReference>
<dbReference type="PROSITE" id="PS00107">
    <property type="entry name" value="PROTEIN_KINASE_ATP"/>
    <property type="match status" value="1"/>
</dbReference>
<feature type="binding site" evidence="7">
    <location>
        <position position="55"/>
    </location>
    <ligand>
        <name>ATP</name>
        <dbReference type="ChEBI" id="CHEBI:30616"/>
    </ligand>
</feature>
<organism evidence="10 11">
    <name type="scientific">Streptomyces olivaceus</name>
    <dbReference type="NCBI Taxonomy" id="47716"/>
    <lineage>
        <taxon>Bacteria</taxon>
        <taxon>Bacillati</taxon>
        <taxon>Actinomycetota</taxon>
        <taxon>Actinomycetes</taxon>
        <taxon>Kitasatosporales</taxon>
        <taxon>Streptomycetaceae</taxon>
        <taxon>Streptomyces</taxon>
    </lineage>
</organism>
<keyword evidence="4 7" id="KW-0547">Nucleotide-binding</keyword>
<dbReference type="EC" id="2.7.11.1" evidence="1"/>
<keyword evidence="2 10" id="KW-0723">Serine/threonine-protein kinase</keyword>
<dbReference type="GO" id="GO:0004674">
    <property type="term" value="F:protein serine/threonine kinase activity"/>
    <property type="evidence" value="ECO:0007669"/>
    <property type="project" value="UniProtKB-KW"/>
</dbReference>
<dbReference type="PANTHER" id="PTHR43289:SF6">
    <property type="entry name" value="SERINE_THREONINE-PROTEIN KINASE NEKL-3"/>
    <property type="match status" value="1"/>
</dbReference>
<dbReference type="InterPro" id="IPR000719">
    <property type="entry name" value="Prot_kinase_dom"/>
</dbReference>
<accession>A0ABS7WDZ4</accession>
<evidence type="ECO:0000256" key="8">
    <source>
        <dbReference type="SAM" id="MobiDB-lite"/>
    </source>
</evidence>
<dbReference type="SMART" id="SM00220">
    <property type="entry name" value="S_TKc"/>
    <property type="match status" value="1"/>
</dbReference>
<keyword evidence="5 10" id="KW-0418">Kinase</keyword>
<feature type="region of interest" description="Disordered" evidence="8">
    <location>
        <begin position="364"/>
        <end position="417"/>
    </location>
</feature>
<keyword evidence="11" id="KW-1185">Reference proteome</keyword>
<feature type="region of interest" description="Disordered" evidence="8">
    <location>
        <begin position="447"/>
        <end position="468"/>
    </location>
</feature>
<dbReference type="Proteomes" id="UP000758701">
    <property type="component" value="Unassembled WGS sequence"/>
</dbReference>
<keyword evidence="3" id="KW-0808">Transferase</keyword>
<keyword evidence="6 7" id="KW-0067">ATP-binding</keyword>
<dbReference type="CDD" id="cd14014">
    <property type="entry name" value="STKc_PknB_like"/>
    <property type="match status" value="1"/>
</dbReference>
<dbReference type="Gene3D" id="3.30.200.20">
    <property type="entry name" value="Phosphorylase Kinase, domain 1"/>
    <property type="match status" value="1"/>
</dbReference>
<evidence type="ECO:0000313" key="10">
    <source>
        <dbReference type="EMBL" id="MBZ6156172.1"/>
    </source>
</evidence>
<evidence type="ECO:0000256" key="6">
    <source>
        <dbReference type="ARBA" id="ARBA00022840"/>
    </source>
</evidence>
<dbReference type="SUPFAM" id="SSF56112">
    <property type="entry name" value="Protein kinase-like (PK-like)"/>
    <property type="match status" value="1"/>
</dbReference>
<name>A0ABS7WDZ4_STROV</name>
<comment type="caution">
    <text evidence="10">The sequence shown here is derived from an EMBL/GenBank/DDBJ whole genome shotgun (WGS) entry which is preliminary data.</text>
</comment>
<evidence type="ECO:0000259" key="9">
    <source>
        <dbReference type="PROSITE" id="PS50011"/>
    </source>
</evidence>
<evidence type="ECO:0000256" key="5">
    <source>
        <dbReference type="ARBA" id="ARBA00022777"/>
    </source>
</evidence>
<sequence>MPAGGTPKRPVDRHASEQHRLIAGRYRLRELLGSGGMGAVWRAEDEFLGRDVALKRIHVQPHLSDDERERLHERTRREVRSAARITHPSVIVVHDVVDDTPGGDEPAGAAGPALPCIVMEYVRSRTLAEVLDERGTLPPAEAARIGHRMVTALSAAHAAGVLHRDVKPGNVLLGADGRVVLTDFGIAVSTGTSTLTRTGEIVGSVGYLAPERVRGRTPGPASDLWSLGATLFEAVEGYSPFRRDTAMETVYAIGVDPLPALTARGPLADLIAELLRKEPESRPGAAETGQRLEAAAVSTATADTARLPAPRTHTADSPVPSGTVPAGDGASGTPARRRAVRAGLAVLAAAAVAGGGVAYLAGQDGESRNAAPDTAATGPSPSPEASDGKEPSATPSGPRYATAEPLGPGLAMPVPEGWRRDSAGADVLYVDPTGTVRLQIGATDFEDVGPKANLEQDEESSRAGGKLPDYERLRLDGAEYRGQDAAVWEFTFAGETRRFRAINFGFDTADGRHFALYLSAPADRWGDYVGVYETVRDGIDTGDGESA</sequence>
<dbReference type="Gene3D" id="1.10.510.10">
    <property type="entry name" value="Transferase(Phosphotransferase) domain 1"/>
    <property type="match status" value="1"/>
</dbReference>
<dbReference type="InterPro" id="IPR017441">
    <property type="entry name" value="Protein_kinase_ATP_BS"/>
</dbReference>
<dbReference type="Pfam" id="PF00069">
    <property type="entry name" value="Pkinase"/>
    <property type="match status" value="1"/>
</dbReference>
<evidence type="ECO:0000256" key="7">
    <source>
        <dbReference type="PROSITE-ProRule" id="PRU10141"/>
    </source>
</evidence>
<dbReference type="EMBL" id="JAHSTP010000024">
    <property type="protein sequence ID" value="MBZ6156172.1"/>
    <property type="molecule type" value="Genomic_DNA"/>
</dbReference>
<evidence type="ECO:0000256" key="1">
    <source>
        <dbReference type="ARBA" id="ARBA00012513"/>
    </source>
</evidence>
<dbReference type="InterPro" id="IPR008271">
    <property type="entry name" value="Ser/Thr_kinase_AS"/>
</dbReference>
<evidence type="ECO:0000313" key="11">
    <source>
        <dbReference type="Proteomes" id="UP000758701"/>
    </source>
</evidence>
<dbReference type="RefSeq" id="WP_224310401.1">
    <property type="nucleotide sequence ID" value="NZ_JAHSST010000029.1"/>
</dbReference>
<protein>
    <recommendedName>
        <fullName evidence="1">non-specific serine/threonine protein kinase</fullName>
        <ecNumber evidence="1">2.7.11.1</ecNumber>
    </recommendedName>
</protein>
<feature type="compositionally biased region" description="Low complexity" evidence="8">
    <location>
        <begin position="294"/>
        <end position="305"/>
    </location>
</feature>
<gene>
    <name evidence="10" type="ORF">KVH32_34175</name>
</gene>
<feature type="region of interest" description="Disordered" evidence="8">
    <location>
        <begin position="279"/>
        <end position="335"/>
    </location>
</feature>
<evidence type="ECO:0000256" key="4">
    <source>
        <dbReference type="ARBA" id="ARBA00022741"/>
    </source>
</evidence>
<dbReference type="InterPro" id="IPR011009">
    <property type="entry name" value="Kinase-like_dom_sf"/>
</dbReference>
<dbReference type="PROSITE" id="PS00108">
    <property type="entry name" value="PROTEIN_KINASE_ST"/>
    <property type="match status" value="1"/>
</dbReference>
<evidence type="ECO:0000256" key="2">
    <source>
        <dbReference type="ARBA" id="ARBA00022527"/>
    </source>
</evidence>